<dbReference type="SUPFAM" id="SSF50985">
    <property type="entry name" value="RCC1/BLIP-II"/>
    <property type="match status" value="1"/>
</dbReference>
<feature type="compositionally biased region" description="Basic residues" evidence="1">
    <location>
        <begin position="661"/>
        <end position="676"/>
    </location>
</feature>
<organism evidence="3 4">
    <name type="scientific">Anaeramoeba flamelloides</name>
    <dbReference type="NCBI Taxonomy" id="1746091"/>
    <lineage>
        <taxon>Eukaryota</taxon>
        <taxon>Metamonada</taxon>
        <taxon>Anaeramoebidae</taxon>
        <taxon>Anaeramoeba</taxon>
    </lineage>
</organism>
<feature type="region of interest" description="Disordered" evidence="1">
    <location>
        <begin position="343"/>
        <end position="363"/>
    </location>
</feature>
<dbReference type="EMBL" id="JANTQA010000048">
    <property type="protein sequence ID" value="KAJ3430812.1"/>
    <property type="molecule type" value="Genomic_DNA"/>
</dbReference>
<dbReference type="PANTHER" id="PTHR45982">
    <property type="entry name" value="REGULATOR OF CHROMOSOME CONDENSATION"/>
    <property type="match status" value="1"/>
</dbReference>
<dbReference type="Pfam" id="PF00651">
    <property type="entry name" value="BTB"/>
    <property type="match status" value="1"/>
</dbReference>
<feature type="region of interest" description="Disordered" evidence="1">
    <location>
        <begin position="692"/>
        <end position="719"/>
    </location>
</feature>
<protein>
    <recommendedName>
        <fullName evidence="2">BTB domain-containing protein</fullName>
    </recommendedName>
</protein>
<evidence type="ECO:0000256" key="1">
    <source>
        <dbReference type="SAM" id="MobiDB-lite"/>
    </source>
</evidence>
<dbReference type="InterPro" id="IPR000210">
    <property type="entry name" value="BTB/POZ_dom"/>
</dbReference>
<feature type="region of interest" description="Disordered" evidence="1">
    <location>
        <begin position="656"/>
        <end position="676"/>
    </location>
</feature>
<reference evidence="3" key="1">
    <citation type="submission" date="2022-08" db="EMBL/GenBank/DDBJ databases">
        <title>Novel sulphate-reducing endosymbionts in the free-living metamonad Anaeramoeba.</title>
        <authorList>
            <person name="Jerlstrom-Hultqvist J."/>
            <person name="Cepicka I."/>
            <person name="Gallot-Lavallee L."/>
            <person name="Salas-Leiva D."/>
            <person name="Curtis B.A."/>
            <person name="Zahonova K."/>
            <person name="Pipaliya S."/>
            <person name="Dacks J."/>
            <person name="Roger A.J."/>
        </authorList>
    </citation>
    <scope>NUCLEOTIDE SEQUENCE</scope>
    <source>
        <strain evidence="3">Busselton2</strain>
    </source>
</reference>
<dbReference type="InterPro" id="IPR011333">
    <property type="entry name" value="SKP1/BTB/POZ_sf"/>
</dbReference>
<dbReference type="InterPro" id="IPR009091">
    <property type="entry name" value="RCC1/BLIP-II"/>
</dbReference>
<dbReference type="SUPFAM" id="SSF54695">
    <property type="entry name" value="POZ domain"/>
    <property type="match status" value="1"/>
</dbReference>
<dbReference type="Gene3D" id="3.30.710.10">
    <property type="entry name" value="Potassium Channel Kv1.1, Chain A"/>
    <property type="match status" value="1"/>
</dbReference>
<evidence type="ECO:0000313" key="3">
    <source>
        <dbReference type="EMBL" id="KAJ3430812.1"/>
    </source>
</evidence>
<name>A0AAV7YLW1_9EUKA</name>
<dbReference type="CDD" id="cd18186">
    <property type="entry name" value="BTB_POZ_ZBTB_KLHL-like"/>
    <property type="match status" value="1"/>
</dbReference>
<feature type="domain" description="BTB" evidence="2">
    <location>
        <begin position="534"/>
        <end position="601"/>
    </location>
</feature>
<evidence type="ECO:0000259" key="2">
    <source>
        <dbReference type="PROSITE" id="PS50097"/>
    </source>
</evidence>
<dbReference type="Proteomes" id="UP001146793">
    <property type="component" value="Unassembled WGS sequence"/>
</dbReference>
<sequence>MAIDFYGEHNCKNFFLRVEQGDYKYSPGFEKLFSLEYNIDKILLLENTTFILTNYGELYQIKDEGLEKIAIEEKILTVCCGLYHVICSTVSGKVFSYAPDPTRGNVNGQLGCGSFEDKSGVQQVAVFGIKYKCRTVHCGSETSFAVCEDGTLWGWGKSGEISYGYRTFGSDNFKDSQGLPVLIMWGVEKFYSGFAEHFFAKTQNGNYYAWGRDLFCQLGLSKTTTGNRKILHKQLTDLDPDQILVNWNASIVLTKNRLIYSSGGALFNGDQFQHKTFLPIYDLTNTFISKISAGIHYVSIIKENGKIYAFGLPEKINFTLNSVRFNTRKLKIQNNFKAFKKKKNLTKQKKKKKKKKNKKKNPNTTMIKLPWKLKNVRQCHQFICGPRFAMVTIQRLDPFVEDFSKLFEKKELTDFQLFGIPVHSLILQIRTGKGILEINSLLKKHFNNNAIMSNNTTNDIKNNNTDTNKNKFTLSHHHKVVLQNWLKWCYFDKIENFYHVDYICREALKIEWQEKNLRQDLSNWWKLESSKISTDFQILVNQDIINTHKIILLARSQLFRAFFLSFTNKSPEKIRDYSRKSKQSIAILIEFLYTGEIQLNKLNNQIVKELCDAVEYYQLNSRSQLNEYLTKFKRLEKINLNLKMNINTTKIINTGTGKSRITNKKTHLSKNQQKKTRKIPNVLLLRRYARNKAKRLKKAKKKNQSNKIQKQEQKNTKQK</sequence>
<dbReference type="PROSITE" id="PS50097">
    <property type="entry name" value="BTB"/>
    <property type="match status" value="1"/>
</dbReference>
<dbReference type="AlphaFoldDB" id="A0AAV7YLW1"/>
<proteinExistence type="predicted"/>
<feature type="compositionally biased region" description="Basic residues" evidence="1">
    <location>
        <begin position="692"/>
        <end position="704"/>
    </location>
</feature>
<feature type="compositionally biased region" description="Basic and acidic residues" evidence="1">
    <location>
        <begin position="709"/>
        <end position="719"/>
    </location>
</feature>
<comment type="caution">
    <text evidence="3">The sequence shown here is derived from an EMBL/GenBank/DDBJ whole genome shotgun (WGS) entry which is preliminary data.</text>
</comment>
<dbReference type="InterPro" id="IPR051553">
    <property type="entry name" value="Ran_GTPase-activating"/>
</dbReference>
<gene>
    <name evidence="3" type="ORF">M0812_02485</name>
</gene>
<accession>A0AAV7YLW1</accession>
<dbReference type="Gene3D" id="2.130.10.30">
    <property type="entry name" value="Regulator of chromosome condensation 1/beta-lactamase-inhibitor protein II"/>
    <property type="match status" value="1"/>
</dbReference>
<dbReference type="PANTHER" id="PTHR45982:SF1">
    <property type="entry name" value="REGULATOR OF CHROMOSOME CONDENSATION"/>
    <property type="match status" value="1"/>
</dbReference>
<evidence type="ECO:0000313" key="4">
    <source>
        <dbReference type="Proteomes" id="UP001146793"/>
    </source>
</evidence>
<feature type="compositionally biased region" description="Basic residues" evidence="1">
    <location>
        <begin position="343"/>
        <end position="361"/>
    </location>
</feature>